<dbReference type="OrthoDB" id="10260614at2759"/>
<name>A0A316V675_9BASI</name>
<dbReference type="PANTHER" id="PTHR43731:SF14">
    <property type="entry name" value="PRESENILIN-ASSOCIATED RHOMBOID-LIKE PROTEIN, MITOCHONDRIAL"/>
    <property type="match status" value="1"/>
</dbReference>
<comment type="subcellular location">
    <subcellularLocation>
        <location evidence="1">Membrane</location>
        <topology evidence="1">Multi-pass membrane protein</topology>
    </subcellularLocation>
</comment>
<dbReference type="GO" id="GO:0016020">
    <property type="term" value="C:membrane"/>
    <property type="evidence" value="ECO:0007669"/>
    <property type="project" value="UniProtKB-SubCell"/>
</dbReference>
<keyword evidence="9" id="KW-1185">Reference proteome</keyword>
<dbReference type="RefSeq" id="XP_025352015.1">
    <property type="nucleotide sequence ID" value="XM_025501961.1"/>
</dbReference>
<evidence type="ECO:0000256" key="2">
    <source>
        <dbReference type="ARBA" id="ARBA00009045"/>
    </source>
</evidence>
<evidence type="ECO:0000313" key="9">
    <source>
        <dbReference type="Proteomes" id="UP000245771"/>
    </source>
</evidence>
<reference evidence="8 9" key="1">
    <citation type="journal article" date="2018" name="Mol. Biol. Evol.">
        <title>Broad Genomic Sampling Reveals a Smut Pathogenic Ancestry of the Fungal Clade Ustilaginomycotina.</title>
        <authorList>
            <person name="Kijpornyongpan T."/>
            <person name="Mondo S.J."/>
            <person name="Barry K."/>
            <person name="Sandor L."/>
            <person name="Lee J."/>
            <person name="Lipzen A."/>
            <person name="Pangilinan J."/>
            <person name="LaButti K."/>
            <person name="Hainaut M."/>
            <person name="Henrissat B."/>
            <person name="Grigoriev I.V."/>
            <person name="Spatafora J.W."/>
            <person name="Aime M.C."/>
        </authorList>
    </citation>
    <scope>NUCLEOTIDE SEQUENCE [LARGE SCALE GENOMIC DNA]</scope>
    <source>
        <strain evidence="8 9">MCA 3882</strain>
    </source>
</reference>
<dbReference type="GO" id="GO:0006465">
    <property type="term" value="P:signal peptide processing"/>
    <property type="evidence" value="ECO:0007669"/>
    <property type="project" value="TreeGrafter"/>
</dbReference>
<dbReference type="GO" id="GO:0004252">
    <property type="term" value="F:serine-type endopeptidase activity"/>
    <property type="evidence" value="ECO:0007669"/>
    <property type="project" value="TreeGrafter"/>
</dbReference>
<evidence type="ECO:0000256" key="5">
    <source>
        <dbReference type="ARBA" id="ARBA00022989"/>
    </source>
</evidence>
<proteinExistence type="inferred from homology"/>
<dbReference type="GeneID" id="37023742"/>
<dbReference type="EMBL" id="KZ819607">
    <property type="protein sequence ID" value="PWN31713.1"/>
    <property type="molecule type" value="Genomic_DNA"/>
</dbReference>
<gene>
    <name evidence="8" type="ORF">FA14DRAFT_192785</name>
</gene>
<dbReference type="InterPro" id="IPR035952">
    <property type="entry name" value="Rhomboid-like_sf"/>
</dbReference>
<evidence type="ECO:0008006" key="10">
    <source>
        <dbReference type="Google" id="ProtNLM"/>
    </source>
</evidence>
<organism evidence="8 9">
    <name type="scientific">Meira miltonrushii</name>
    <dbReference type="NCBI Taxonomy" id="1280837"/>
    <lineage>
        <taxon>Eukaryota</taxon>
        <taxon>Fungi</taxon>
        <taxon>Dikarya</taxon>
        <taxon>Basidiomycota</taxon>
        <taxon>Ustilaginomycotina</taxon>
        <taxon>Exobasidiomycetes</taxon>
        <taxon>Exobasidiales</taxon>
        <taxon>Brachybasidiaceae</taxon>
        <taxon>Meira</taxon>
    </lineage>
</organism>
<evidence type="ECO:0000313" key="8">
    <source>
        <dbReference type="EMBL" id="PWN31713.1"/>
    </source>
</evidence>
<evidence type="ECO:0000256" key="1">
    <source>
        <dbReference type="ARBA" id="ARBA00004141"/>
    </source>
</evidence>
<evidence type="ECO:0000256" key="3">
    <source>
        <dbReference type="ARBA" id="ARBA00022692"/>
    </source>
</evidence>
<dbReference type="Proteomes" id="UP000245771">
    <property type="component" value="Unassembled WGS sequence"/>
</dbReference>
<feature type="transmembrane region" description="Helical" evidence="7">
    <location>
        <begin position="444"/>
        <end position="464"/>
    </location>
</feature>
<sequence>MLRLACRKPIQRHWALKANFSTTQNRLLSTDFFKASILDLPLQNQAKPPTRIGFHTSAFVKRPQVGLAAESTNRATSEPPKLPSFWSRATELTNKEKEWTVSEEDAQKPKILRPVLFSIAVGVTAFAWAAYMTIKDNRTVALTVEREKYLDFPKRDFDKEEFTDNLFDFSEQEEVRLGVIAYFSKQSGAEDISWGDLNETQMRALRKVVHLKDRHPLGIFKGLYEYMETNRSLAVELIKPILLLPSTLYATYRYVLPVRLSDEKLAALPICASMVSIALVLKLGKKGLFGKSVNGFLRRHMMRTPSAIRLHTLVTSTFSHTRFVDVVQYSGVILLIGSSYLELPKTSKEGKPLHTAEATTFYHFLAFCVAAGAFANVSSQIFSRILLQNVGRKYGHQIAKKLIGRAPESGAGGIAGALIGNYLYHSPCWEEYSNNERITLHTGIACGSAILLIFEAGVLTLGFIDRRYLGGIDRAARLGGAVFGLMYARFGNAFWESMKRFFYDCNEQLLINMNQTSKEPQISTQQPLAITEEIPTIMEEVRLG</sequence>
<protein>
    <recommendedName>
        <fullName evidence="10">Peptidase S54 rhomboid domain-containing protein</fullName>
    </recommendedName>
</protein>
<keyword evidence="3 7" id="KW-0812">Transmembrane</keyword>
<evidence type="ECO:0000256" key="4">
    <source>
        <dbReference type="ARBA" id="ARBA00022801"/>
    </source>
</evidence>
<accession>A0A316V675</accession>
<dbReference type="InterPro" id="IPR050925">
    <property type="entry name" value="Rhomboid_protease_S54"/>
</dbReference>
<evidence type="ECO:0000256" key="7">
    <source>
        <dbReference type="SAM" id="Phobius"/>
    </source>
</evidence>
<evidence type="ECO:0000256" key="6">
    <source>
        <dbReference type="ARBA" id="ARBA00023136"/>
    </source>
</evidence>
<dbReference type="InParanoid" id="A0A316V675"/>
<dbReference type="Gene3D" id="1.20.1540.10">
    <property type="entry name" value="Rhomboid-like"/>
    <property type="match status" value="1"/>
</dbReference>
<dbReference type="AlphaFoldDB" id="A0A316V675"/>
<dbReference type="STRING" id="1280837.A0A316V675"/>
<keyword evidence="4" id="KW-0378">Hydrolase</keyword>
<dbReference type="SUPFAM" id="SSF144091">
    <property type="entry name" value="Rhomboid-like"/>
    <property type="match status" value="1"/>
</dbReference>
<feature type="transmembrane region" description="Helical" evidence="7">
    <location>
        <begin position="361"/>
        <end position="382"/>
    </location>
</feature>
<dbReference type="PANTHER" id="PTHR43731">
    <property type="entry name" value="RHOMBOID PROTEASE"/>
    <property type="match status" value="1"/>
</dbReference>
<comment type="similarity">
    <text evidence="2">Belongs to the peptidase S54 family.</text>
</comment>
<feature type="transmembrane region" description="Helical" evidence="7">
    <location>
        <begin position="402"/>
        <end position="424"/>
    </location>
</feature>
<keyword evidence="5 7" id="KW-1133">Transmembrane helix</keyword>
<feature type="transmembrane region" description="Helical" evidence="7">
    <location>
        <begin position="115"/>
        <end position="134"/>
    </location>
</feature>
<keyword evidence="6 7" id="KW-0472">Membrane</keyword>